<dbReference type="Proteomes" id="UP000237968">
    <property type="component" value="Unassembled WGS sequence"/>
</dbReference>
<dbReference type="RefSeq" id="WP_106391906.1">
    <property type="nucleotide sequence ID" value="NZ_PVNK01000125.1"/>
</dbReference>
<dbReference type="InterPro" id="IPR052964">
    <property type="entry name" value="Sporulation_signal_mat"/>
</dbReference>
<dbReference type="EMBL" id="PVNK01000125">
    <property type="protein sequence ID" value="PRQ02270.1"/>
    <property type="molecule type" value="Genomic_DNA"/>
</dbReference>
<feature type="transmembrane region" description="Helical" evidence="6">
    <location>
        <begin position="393"/>
        <end position="413"/>
    </location>
</feature>
<name>A0A2S9YAY3_9BACT</name>
<feature type="region of interest" description="Disordered" evidence="5">
    <location>
        <begin position="783"/>
        <end position="821"/>
    </location>
</feature>
<feature type="transmembrane region" description="Helical" evidence="6">
    <location>
        <begin position="263"/>
        <end position="285"/>
    </location>
</feature>
<evidence type="ECO:0000256" key="5">
    <source>
        <dbReference type="SAM" id="MobiDB-lite"/>
    </source>
</evidence>
<evidence type="ECO:0000259" key="7">
    <source>
        <dbReference type="SMART" id="SM00752"/>
    </source>
</evidence>
<dbReference type="SMART" id="SM00752">
    <property type="entry name" value="HTTM"/>
    <property type="match status" value="1"/>
</dbReference>
<feature type="transmembrane region" description="Helical" evidence="6">
    <location>
        <begin position="318"/>
        <end position="339"/>
    </location>
</feature>
<reference evidence="8 9" key="1">
    <citation type="submission" date="2018-03" db="EMBL/GenBank/DDBJ databases">
        <title>Draft Genome Sequences of the Obligatory Marine Myxobacteria Enhygromyxa salina SWB005.</title>
        <authorList>
            <person name="Poehlein A."/>
            <person name="Moghaddam J.A."/>
            <person name="Harms H."/>
            <person name="Alanjari M."/>
            <person name="Koenig G.M."/>
            <person name="Daniel R."/>
            <person name="Schaeberle T.F."/>
        </authorList>
    </citation>
    <scope>NUCLEOTIDE SEQUENCE [LARGE SCALE GENOMIC DNA]</scope>
    <source>
        <strain evidence="8 9">SWB005</strain>
    </source>
</reference>
<feature type="transmembrane region" description="Helical" evidence="6">
    <location>
        <begin position="144"/>
        <end position="163"/>
    </location>
</feature>
<feature type="transmembrane region" description="Helical" evidence="6">
    <location>
        <begin position="555"/>
        <end position="574"/>
    </location>
</feature>
<sequence>MPVFLLAAKSPPNLEALALGPTIGWLTFLCALAVGALILLDRERWRRFWLRTEDPRAIAAFRVAFCVVLLININNMWQHFELLFTDEGLFMTDSARQNLARRQFAGYGEGVDGEPVGFFDGFAMLRWLRGPRYSLLYFWDSPPAFYTQLAIWELATVAFLVGFRTRLSGVISLVLTLGFMGRNPIYMSGADSVFRVMFIYLVLAKSGHAYSIDNWLRCRRLARAGELDTREGPGGGAGVAPSEAQPGGLAAIYRRIPAWPRTLIILQLATIYFWTGCAKTGRVWWRGDSLYYALNLDHFNRVPTQFIGYVFGTNVFRIMTWTVHFWQIGFPLVVLGLIVRWARRERLEPPTGWRRWGLRAAWTVLGLGALAIIWVGLPVHYPVDKAGIPAVRTVQWLALGAGLGLMVGIAWGWHRLRERPFEWTLRGRTLTLDLDRFFSIFAGRKFWLTLGLLFHLHILVLMNIGMFAPVMIAVYVAVLNGTEVAILARRVGRGLARLGVPGIPAWVARGERITPTEDRSLPQLHHDRRAVPTGVIFAGFAFVAAAVLAKVQGHGFWWWSLLVGIFTPLVYAIVARVGEGLGRGEASEAKPEPDAWTWAYGWFGRAFVGTLIAVHLAALAAHSIPDKDCTASFRKPARAVVLPWVQITQTYQSWNMFAPNPTRSNVFMKVFVTDQDGQLWDLYTDVNSPRNKVSPWLIYDRMGKITRRVTGDAKHYQKWIARYHCRKWALEHDGQLPRTVEIIKQWYAVPPPKLMRERGPYDPAAYLEAHGKQKRVYRARCATEPDAQPTNEIRRRHGLASVPDSEIHRATKPRLDRWQRRHEIEAERERREAAKAAAG</sequence>
<evidence type="ECO:0000313" key="8">
    <source>
        <dbReference type="EMBL" id="PRQ02270.1"/>
    </source>
</evidence>
<evidence type="ECO:0000313" key="9">
    <source>
        <dbReference type="Proteomes" id="UP000237968"/>
    </source>
</evidence>
<evidence type="ECO:0000256" key="6">
    <source>
        <dbReference type="SAM" id="Phobius"/>
    </source>
</evidence>
<dbReference type="AlphaFoldDB" id="A0A2S9YAY3"/>
<dbReference type="GO" id="GO:0012505">
    <property type="term" value="C:endomembrane system"/>
    <property type="evidence" value="ECO:0007669"/>
    <property type="project" value="UniProtKB-SubCell"/>
</dbReference>
<dbReference type="PANTHER" id="PTHR39535:SF2">
    <property type="entry name" value="HTTM DOMAIN-CONTAINING PROTEIN"/>
    <property type="match status" value="1"/>
</dbReference>
<feature type="transmembrane region" description="Helical" evidence="6">
    <location>
        <begin position="446"/>
        <end position="464"/>
    </location>
</feature>
<evidence type="ECO:0000256" key="3">
    <source>
        <dbReference type="ARBA" id="ARBA00022989"/>
    </source>
</evidence>
<keyword evidence="9" id="KW-1185">Reference proteome</keyword>
<keyword evidence="3 6" id="KW-1133">Transmembrane helix</keyword>
<comment type="caution">
    <text evidence="8">The sequence shown here is derived from an EMBL/GenBank/DDBJ whole genome shotgun (WGS) entry which is preliminary data.</text>
</comment>
<feature type="transmembrane region" description="Helical" evidence="6">
    <location>
        <begin position="59"/>
        <end position="77"/>
    </location>
</feature>
<dbReference type="PANTHER" id="PTHR39535">
    <property type="entry name" value="SPORULATION-DELAYING PROTEIN SDPB"/>
    <property type="match status" value="1"/>
</dbReference>
<evidence type="ECO:0000256" key="2">
    <source>
        <dbReference type="ARBA" id="ARBA00022692"/>
    </source>
</evidence>
<comment type="subcellular location">
    <subcellularLocation>
        <location evidence="1">Endomembrane system</location>
        <topology evidence="1">Multi-pass membrane protein</topology>
    </subcellularLocation>
</comment>
<dbReference type="InterPro" id="IPR011020">
    <property type="entry name" value="HTTM-like"/>
</dbReference>
<gene>
    <name evidence="8" type="ORF">ENSA5_25060</name>
</gene>
<evidence type="ECO:0000256" key="4">
    <source>
        <dbReference type="ARBA" id="ARBA00023136"/>
    </source>
</evidence>
<feature type="transmembrane region" description="Helical" evidence="6">
    <location>
        <begin position="16"/>
        <end position="39"/>
    </location>
</feature>
<evidence type="ECO:0000256" key="1">
    <source>
        <dbReference type="ARBA" id="ARBA00004127"/>
    </source>
</evidence>
<dbReference type="OrthoDB" id="5476757at2"/>
<feature type="transmembrane region" description="Helical" evidence="6">
    <location>
        <begin position="360"/>
        <end position="381"/>
    </location>
</feature>
<feature type="compositionally biased region" description="Basic and acidic residues" evidence="5">
    <location>
        <begin position="805"/>
        <end position="821"/>
    </location>
</feature>
<accession>A0A2S9YAY3</accession>
<feature type="transmembrane region" description="Helical" evidence="6">
    <location>
        <begin position="595"/>
        <end position="620"/>
    </location>
</feature>
<protein>
    <recommendedName>
        <fullName evidence="7">HTTM-like domain-containing protein</fullName>
    </recommendedName>
</protein>
<feature type="domain" description="HTTM-like" evidence="7">
    <location>
        <begin position="50"/>
        <end position="385"/>
    </location>
</feature>
<proteinExistence type="predicted"/>
<feature type="transmembrane region" description="Helical" evidence="6">
    <location>
        <begin position="530"/>
        <end position="549"/>
    </location>
</feature>
<keyword evidence="4 6" id="KW-0472">Membrane</keyword>
<organism evidence="8 9">
    <name type="scientific">Enhygromyxa salina</name>
    <dbReference type="NCBI Taxonomy" id="215803"/>
    <lineage>
        <taxon>Bacteria</taxon>
        <taxon>Pseudomonadati</taxon>
        <taxon>Myxococcota</taxon>
        <taxon>Polyangia</taxon>
        <taxon>Nannocystales</taxon>
        <taxon>Nannocystaceae</taxon>
        <taxon>Enhygromyxa</taxon>
    </lineage>
</organism>
<keyword evidence="2 6" id="KW-0812">Transmembrane</keyword>